<gene>
    <name evidence="2" type="ORF">CK620_13545</name>
</gene>
<reference evidence="2 3" key="1">
    <citation type="submission" date="2017-08" db="EMBL/GenBank/DDBJ databases">
        <title>WGS of Clinical strains of the CDC Group NO-1 linked to zoonotic infections in humans.</title>
        <authorList>
            <person name="Bernier A.-M."/>
            <person name="Bernard K."/>
        </authorList>
    </citation>
    <scope>NUCLEOTIDE SEQUENCE [LARGE SCALE GENOMIC DNA]</scope>
    <source>
        <strain evidence="2 3">NML03-0146</strain>
    </source>
</reference>
<name>A0A2A2A6Q8_9BURK</name>
<dbReference type="Gene3D" id="1.10.10.10">
    <property type="entry name" value="Winged helix-like DNA-binding domain superfamily/Winged helix DNA-binding domain"/>
    <property type="match status" value="1"/>
</dbReference>
<evidence type="ECO:0008006" key="4">
    <source>
        <dbReference type="Google" id="ProtNLM"/>
    </source>
</evidence>
<keyword evidence="1" id="KW-0732">Signal</keyword>
<feature type="signal peptide" evidence="1">
    <location>
        <begin position="1"/>
        <end position="22"/>
    </location>
</feature>
<evidence type="ECO:0000313" key="2">
    <source>
        <dbReference type="EMBL" id="PAT32892.1"/>
    </source>
</evidence>
<evidence type="ECO:0000256" key="1">
    <source>
        <dbReference type="SAM" id="SignalP"/>
    </source>
</evidence>
<protein>
    <recommendedName>
        <fullName evidence="4">HTH iclR-type domain-containing protein</fullName>
    </recommendedName>
</protein>
<evidence type="ECO:0000313" key="3">
    <source>
        <dbReference type="Proteomes" id="UP000217999"/>
    </source>
</evidence>
<dbReference type="InterPro" id="IPR036388">
    <property type="entry name" value="WH-like_DNA-bd_sf"/>
</dbReference>
<sequence>MSAPTKSAAPVLAVLEALCGYAANGATNKDLAAACRTTPVAITRATQTLIDYGWCRKAEDTGRFYPTTQFTRLVFRVHDDFDRAIERMQEQRRAMTGVTSDAETRALFG</sequence>
<dbReference type="AlphaFoldDB" id="A0A2A2A6Q8"/>
<dbReference type="InterPro" id="IPR036390">
    <property type="entry name" value="WH_DNA-bd_sf"/>
</dbReference>
<accession>A0A2A2A6Q8</accession>
<dbReference type="Proteomes" id="UP000217999">
    <property type="component" value="Unassembled WGS sequence"/>
</dbReference>
<dbReference type="RefSeq" id="WP_143326115.1">
    <property type="nucleotide sequence ID" value="NZ_NSJF01000010.1"/>
</dbReference>
<comment type="caution">
    <text evidence="2">The sequence shown here is derived from an EMBL/GenBank/DDBJ whole genome shotgun (WGS) entry which is preliminary data.</text>
</comment>
<proteinExistence type="predicted"/>
<organism evidence="2 3">
    <name type="scientific">Vandammella animalimorsus</name>
    <dbReference type="NCBI Taxonomy" id="2029117"/>
    <lineage>
        <taxon>Bacteria</taxon>
        <taxon>Pseudomonadati</taxon>
        <taxon>Pseudomonadota</taxon>
        <taxon>Betaproteobacteria</taxon>
        <taxon>Burkholderiales</taxon>
        <taxon>Comamonadaceae</taxon>
        <taxon>Vandammella</taxon>
    </lineage>
</organism>
<dbReference type="SUPFAM" id="SSF46785">
    <property type="entry name" value="Winged helix' DNA-binding domain"/>
    <property type="match status" value="1"/>
</dbReference>
<feature type="chain" id="PRO_5012516625" description="HTH iclR-type domain-containing protein" evidence="1">
    <location>
        <begin position="23"/>
        <end position="109"/>
    </location>
</feature>
<dbReference type="EMBL" id="NSJF01000010">
    <property type="protein sequence ID" value="PAT32892.1"/>
    <property type="molecule type" value="Genomic_DNA"/>
</dbReference>